<dbReference type="GO" id="GO:0008902">
    <property type="term" value="F:hydroxymethylpyrimidine kinase activity"/>
    <property type="evidence" value="ECO:0007669"/>
    <property type="project" value="UniProtKB-EC"/>
</dbReference>
<dbReference type="Gene3D" id="3.40.1190.20">
    <property type="match status" value="1"/>
</dbReference>
<protein>
    <recommendedName>
        <fullName evidence="2">hydroxymethylpyrimidine kinase</fullName>
        <ecNumber evidence="2">2.7.1.49</ecNumber>
    </recommendedName>
</protein>
<dbReference type="EC" id="2.7.1.49" evidence="2"/>
<dbReference type="InterPro" id="IPR013749">
    <property type="entry name" value="PM/HMP-P_kinase-1"/>
</dbReference>
<evidence type="ECO:0000256" key="2">
    <source>
        <dbReference type="ARBA" id="ARBA00012135"/>
    </source>
</evidence>
<organism evidence="4 5">
    <name type="scientific">Butyricimonas hominis</name>
    <dbReference type="NCBI Taxonomy" id="2763032"/>
    <lineage>
        <taxon>Bacteria</taxon>
        <taxon>Pseudomonadati</taxon>
        <taxon>Bacteroidota</taxon>
        <taxon>Bacteroidia</taxon>
        <taxon>Bacteroidales</taxon>
        <taxon>Odoribacteraceae</taxon>
        <taxon>Butyricimonas</taxon>
    </lineage>
</organism>
<dbReference type="EMBL" id="JACOOH010000002">
    <property type="protein sequence ID" value="MBC5620705.1"/>
    <property type="molecule type" value="Genomic_DNA"/>
</dbReference>
<evidence type="ECO:0000256" key="1">
    <source>
        <dbReference type="ARBA" id="ARBA00004948"/>
    </source>
</evidence>
<reference evidence="4 5" key="1">
    <citation type="submission" date="2020-08" db="EMBL/GenBank/DDBJ databases">
        <title>Genome public.</title>
        <authorList>
            <person name="Liu C."/>
            <person name="Sun Q."/>
        </authorList>
    </citation>
    <scope>NUCLEOTIDE SEQUENCE [LARGE SCALE GENOMIC DNA]</scope>
    <source>
        <strain evidence="4 5">NSJ-56</strain>
    </source>
</reference>
<dbReference type="InterPro" id="IPR029056">
    <property type="entry name" value="Ribokinase-like"/>
</dbReference>
<dbReference type="NCBIfam" id="TIGR00097">
    <property type="entry name" value="HMP-P_kinase"/>
    <property type="match status" value="1"/>
</dbReference>
<dbReference type="CDD" id="cd01169">
    <property type="entry name" value="HMPP_kinase"/>
    <property type="match status" value="1"/>
</dbReference>
<evidence type="ECO:0000259" key="3">
    <source>
        <dbReference type="Pfam" id="PF08543"/>
    </source>
</evidence>
<keyword evidence="5" id="KW-1185">Reference proteome</keyword>
<feature type="domain" description="Pyridoxamine kinase/Phosphomethylpyrimidine kinase" evidence="3">
    <location>
        <begin position="14"/>
        <end position="262"/>
    </location>
</feature>
<keyword evidence="4" id="KW-0418">Kinase</keyword>
<evidence type="ECO:0000313" key="5">
    <source>
        <dbReference type="Proteomes" id="UP000646484"/>
    </source>
</evidence>
<dbReference type="PANTHER" id="PTHR20858">
    <property type="entry name" value="PHOSPHOMETHYLPYRIMIDINE KINASE"/>
    <property type="match status" value="1"/>
</dbReference>
<comment type="pathway">
    <text evidence="1">Cofactor biosynthesis; thiamine diphosphate biosynthesis.</text>
</comment>
<gene>
    <name evidence="4" type="primary">thiD</name>
    <name evidence="4" type="ORF">H8S64_06300</name>
</gene>
<evidence type="ECO:0000313" key="4">
    <source>
        <dbReference type="EMBL" id="MBC5620705.1"/>
    </source>
</evidence>
<accession>A0ABR7CYE1</accession>
<dbReference type="InterPro" id="IPR004399">
    <property type="entry name" value="HMP/HMP-P_kinase_dom"/>
</dbReference>
<dbReference type="SUPFAM" id="SSF53613">
    <property type="entry name" value="Ribokinase-like"/>
    <property type="match status" value="1"/>
</dbReference>
<proteinExistence type="predicted"/>
<sequence>MKTYKRVLSIAGSDSGGGAGIQADLKAISACGCFAMTAITAVTAQNTVGVKAIEPLPVHVIEAQIRACLDDIGADAVKIGMLHSVDVIRAIVKVLQDYPVKHIVVDPVMVATSGDLLVQREAIAVLQQELFPLASVITPNTFEIEILSGMKINTQEDLYASIPKMKNIGASNILLKAGHLECEEITDVLVDYKNDREYRYTMKKINTVNTHGTGCSLSSAVAAYLAHDYSMEEAVQAAINYLHGAIEAAANYRIGHGHGAVHHFYKWWE</sequence>
<dbReference type="Pfam" id="PF08543">
    <property type="entry name" value="Phos_pyr_kin"/>
    <property type="match status" value="1"/>
</dbReference>
<dbReference type="Proteomes" id="UP000646484">
    <property type="component" value="Unassembled WGS sequence"/>
</dbReference>
<name>A0ABR7CYE1_9BACT</name>
<keyword evidence="4" id="KW-0808">Transferase</keyword>
<dbReference type="RefSeq" id="WP_099292469.1">
    <property type="nucleotide sequence ID" value="NZ_JACOOH010000002.1"/>
</dbReference>
<dbReference type="PANTHER" id="PTHR20858:SF17">
    <property type="entry name" value="HYDROXYMETHYLPYRIMIDINE_PHOSPHOMETHYLPYRIMIDINE KINASE THI20-RELATED"/>
    <property type="match status" value="1"/>
</dbReference>
<comment type="caution">
    <text evidence="4">The sequence shown here is derived from an EMBL/GenBank/DDBJ whole genome shotgun (WGS) entry which is preliminary data.</text>
</comment>
<dbReference type="GO" id="GO:0008972">
    <property type="term" value="F:phosphomethylpyrimidine kinase activity"/>
    <property type="evidence" value="ECO:0007669"/>
    <property type="project" value="UniProtKB-EC"/>
</dbReference>